<comment type="cofactor">
    <cofactor evidence="1">
        <name>pyridoxal 5'-phosphate</name>
        <dbReference type="ChEBI" id="CHEBI:597326"/>
    </cofactor>
</comment>
<evidence type="ECO:0000313" key="2">
    <source>
        <dbReference type="EMBL" id="GAI15635.1"/>
    </source>
</evidence>
<name>X1MLR0_9ZZZZ</name>
<dbReference type="PANTHER" id="PTHR11601">
    <property type="entry name" value="CYSTEINE DESULFURYLASE FAMILY MEMBER"/>
    <property type="match status" value="1"/>
</dbReference>
<protein>
    <submittedName>
        <fullName evidence="2">Uncharacterized protein</fullName>
    </submittedName>
</protein>
<dbReference type="PANTHER" id="PTHR11601:SF34">
    <property type="entry name" value="CYSTEINE DESULFURASE"/>
    <property type="match status" value="1"/>
</dbReference>
<evidence type="ECO:0000256" key="1">
    <source>
        <dbReference type="ARBA" id="ARBA00001933"/>
    </source>
</evidence>
<comment type="caution">
    <text evidence="2">The sequence shown here is derived from an EMBL/GenBank/DDBJ whole genome shotgun (WGS) entry which is preliminary data.</text>
</comment>
<organism evidence="2">
    <name type="scientific">marine sediment metagenome</name>
    <dbReference type="NCBI Taxonomy" id="412755"/>
    <lineage>
        <taxon>unclassified sequences</taxon>
        <taxon>metagenomes</taxon>
        <taxon>ecological metagenomes</taxon>
    </lineage>
</organism>
<dbReference type="EMBL" id="BARV01009390">
    <property type="protein sequence ID" value="GAI15635.1"/>
    <property type="molecule type" value="Genomic_DNA"/>
</dbReference>
<gene>
    <name evidence="2" type="ORF">S06H3_18540</name>
</gene>
<proteinExistence type="predicted"/>
<dbReference type="AlphaFoldDB" id="X1MLR0"/>
<dbReference type="SUPFAM" id="SSF53383">
    <property type="entry name" value="PLP-dependent transferases"/>
    <property type="match status" value="1"/>
</dbReference>
<dbReference type="InterPro" id="IPR015424">
    <property type="entry name" value="PyrdxlP-dep_Trfase"/>
</dbReference>
<reference evidence="2" key="1">
    <citation type="journal article" date="2014" name="Front. Microbiol.">
        <title>High frequency of phylogenetically diverse reductive dehalogenase-homologous genes in deep subseafloor sedimentary metagenomes.</title>
        <authorList>
            <person name="Kawai M."/>
            <person name="Futagami T."/>
            <person name="Toyoda A."/>
            <person name="Takaki Y."/>
            <person name="Nishi S."/>
            <person name="Hori S."/>
            <person name="Arai W."/>
            <person name="Tsubouchi T."/>
            <person name="Morono Y."/>
            <person name="Uchiyama I."/>
            <person name="Ito T."/>
            <person name="Fujiyama A."/>
            <person name="Inagaki F."/>
            <person name="Takami H."/>
        </authorList>
    </citation>
    <scope>NUCLEOTIDE SEQUENCE</scope>
    <source>
        <strain evidence="2">Expedition CK06-06</strain>
    </source>
</reference>
<sequence length="70" mass="7599">VSLSSGSACKSGSPEPTHVLIAMGRSQDDAHCAVRFSLSHRTTEEDIKETISALEQVLEEKTMVRLVPCK</sequence>
<feature type="non-terminal residue" evidence="2">
    <location>
        <position position="1"/>
    </location>
</feature>
<accession>X1MLR0</accession>
<dbReference type="Gene3D" id="3.90.1150.10">
    <property type="entry name" value="Aspartate Aminotransferase, domain 1"/>
    <property type="match status" value="1"/>
</dbReference>
<dbReference type="InterPro" id="IPR015422">
    <property type="entry name" value="PyrdxlP-dep_Trfase_small"/>
</dbReference>